<dbReference type="InterPro" id="IPR000293">
    <property type="entry name" value="Channel_colicin_C"/>
</dbReference>
<dbReference type="PANTHER" id="PTHR33924:SF1">
    <property type="entry name" value="DNA-DIRECTED RNA POLYMERASE SUBUNIT BETA"/>
    <property type="match status" value="1"/>
</dbReference>
<dbReference type="GO" id="GO:0016020">
    <property type="term" value="C:membrane"/>
    <property type="evidence" value="ECO:0007669"/>
    <property type="project" value="InterPro"/>
</dbReference>
<sequence length="302" mass="33932">MEETIEDSFGGELDGKERASMEWKKNMDDKHGSLLNINRRGCFPFYAKQTCQPMPSNIIGNYVHGNMTSDSISLQKSSDSLANEATNKLKLGFISTRSVPPQFDNLFVTDPEEDYLDGHNSDSAGSTRYFFQTKDIENNSTASKSTGTDCTILKEGNLDSCDNPLKCQKPSGSLKGSMDTGINDPSCGKVRMPEESSAYIWADLHYQDTRAKLAQLKKSKRLARSLKARSCSNKSSIKTAQSISNRSPSLESQLTQEWQPLFLFTENIIVRETAELHDKFLRLKELKENCKRDLEKISWIPS</sequence>
<dbReference type="GO" id="GO:0050829">
    <property type="term" value="P:defense response to Gram-negative bacterium"/>
    <property type="evidence" value="ECO:0007669"/>
    <property type="project" value="InterPro"/>
</dbReference>
<dbReference type="Proteomes" id="UP000734854">
    <property type="component" value="Unassembled WGS sequence"/>
</dbReference>
<name>A0A8J5G2K3_ZINOF</name>
<keyword evidence="3" id="KW-1185">Reference proteome</keyword>
<evidence type="ECO:0000313" key="3">
    <source>
        <dbReference type="Proteomes" id="UP000734854"/>
    </source>
</evidence>
<accession>A0A8J5G2K3</accession>
<dbReference type="EMBL" id="JACMSC010000011">
    <property type="protein sequence ID" value="KAG6499818.1"/>
    <property type="molecule type" value="Genomic_DNA"/>
</dbReference>
<evidence type="ECO:0000259" key="1">
    <source>
        <dbReference type="PROSITE" id="PS00276"/>
    </source>
</evidence>
<dbReference type="PANTHER" id="PTHR33924">
    <property type="entry name" value="CATION-TRANSPORTING ATPASE"/>
    <property type="match status" value="1"/>
</dbReference>
<dbReference type="GO" id="GO:0031640">
    <property type="term" value="P:killing of cells of another organism"/>
    <property type="evidence" value="ECO:0007669"/>
    <property type="project" value="InterPro"/>
</dbReference>
<dbReference type="GO" id="GO:0140911">
    <property type="term" value="F:pore-forming activity"/>
    <property type="evidence" value="ECO:0007669"/>
    <property type="project" value="InterPro"/>
</dbReference>
<gene>
    <name evidence="2" type="ORF">ZIOFF_039611</name>
</gene>
<evidence type="ECO:0000313" key="2">
    <source>
        <dbReference type="EMBL" id="KAG6499818.1"/>
    </source>
</evidence>
<reference evidence="2 3" key="1">
    <citation type="submission" date="2020-08" db="EMBL/GenBank/DDBJ databases">
        <title>Plant Genome Project.</title>
        <authorList>
            <person name="Zhang R.-G."/>
        </authorList>
    </citation>
    <scope>NUCLEOTIDE SEQUENCE [LARGE SCALE GENOMIC DNA]</scope>
    <source>
        <tissue evidence="2">Rhizome</tissue>
    </source>
</reference>
<proteinExistence type="predicted"/>
<dbReference type="AlphaFoldDB" id="A0A8J5G2K3"/>
<protein>
    <recommendedName>
        <fullName evidence="1">Channel forming colicins domain-containing protein</fullName>
    </recommendedName>
</protein>
<feature type="domain" description="Channel forming colicins" evidence="1">
    <location>
        <begin position="255"/>
        <end position="266"/>
    </location>
</feature>
<comment type="caution">
    <text evidence="2">The sequence shown here is derived from an EMBL/GenBank/DDBJ whole genome shotgun (WGS) entry which is preliminary data.</text>
</comment>
<organism evidence="2 3">
    <name type="scientific">Zingiber officinale</name>
    <name type="common">Ginger</name>
    <name type="synonym">Amomum zingiber</name>
    <dbReference type="NCBI Taxonomy" id="94328"/>
    <lineage>
        <taxon>Eukaryota</taxon>
        <taxon>Viridiplantae</taxon>
        <taxon>Streptophyta</taxon>
        <taxon>Embryophyta</taxon>
        <taxon>Tracheophyta</taxon>
        <taxon>Spermatophyta</taxon>
        <taxon>Magnoliopsida</taxon>
        <taxon>Liliopsida</taxon>
        <taxon>Zingiberales</taxon>
        <taxon>Zingiberaceae</taxon>
        <taxon>Zingiber</taxon>
    </lineage>
</organism>
<dbReference type="PROSITE" id="PS00276">
    <property type="entry name" value="CHANNEL_COLICIN"/>
    <property type="match status" value="1"/>
</dbReference>